<gene>
    <name evidence="1" type="ORF">H1BulkLitter4111_000002</name>
</gene>
<protein>
    <submittedName>
        <fullName evidence="1">Uncharacterized protein</fullName>
    </submittedName>
</protein>
<evidence type="ECO:0000313" key="1">
    <source>
        <dbReference type="EMBL" id="QDH86872.1"/>
    </source>
</evidence>
<dbReference type="Gene3D" id="2.40.160.220">
    <property type="match status" value="1"/>
</dbReference>
<name>A0A514CZT5_9VIRU</name>
<reference evidence="1" key="1">
    <citation type="submission" date="2019-05" db="EMBL/GenBank/DDBJ databases">
        <title>Metatranscriptomic reconstruction reveals RNA viruses with the potential to shape carbon cycling in soil.</title>
        <authorList>
            <person name="Starr E.P."/>
            <person name="Nuccio E."/>
            <person name="Pett-Ridge J."/>
            <person name="Banfield J.F."/>
            <person name="Firestone M.K."/>
        </authorList>
    </citation>
    <scope>NUCLEOTIDE SEQUENCE</scope>
    <source>
        <strain evidence="1">H1_Bulk_Litter_4_scaffold_111</strain>
    </source>
</reference>
<organism evidence="1">
    <name type="scientific">Leviviridae sp</name>
    <dbReference type="NCBI Taxonomy" id="2027243"/>
    <lineage>
        <taxon>Viruses</taxon>
        <taxon>Riboviria</taxon>
        <taxon>Orthornavirae</taxon>
        <taxon>Lenarviricota</taxon>
        <taxon>Leviviricetes</taxon>
        <taxon>Norzivirales</taxon>
        <taxon>Fiersviridae</taxon>
    </lineage>
</organism>
<dbReference type="EMBL" id="MN032992">
    <property type="protein sequence ID" value="QDH86872.1"/>
    <property type="molecule type" value="Genomic_RNA"/>
</dbReference>
<accession>A0A514CZT5</accession>
<sequence>MALTDPQSITINAVTTPLPRTFSEGNESAYTSADGLWKLSLNHTPVKQGRLRHLLRFDHSKVTPDPYINTQNVKVNSAIYLVVDVPPAGYTNAEIMQVYNGFKALYTATSDAVITKLIGGES</sequence>
<proteinExistence type="predicted"/>